<dbReference type="AlphaFoldDB" id="A0A1B8SLQ8"/>
<dbReference type="STRING" id="354243.BST28_16425"/>
<gene>
    <name evidence="1" type="ORF">ACT18_01750</name>
</gene>
<proteinExistence type="predicted"/>
<evidence type="ECO:0000313" key="1">
    <source>
        <dbReference type="EMBL" id="OBY33658.1"/>
    </source>
</evidence>
<reference evidence="1 2" key="1">
    <citation type="submission" date="2015-06" db="EMBL/GenBank/DDBJ databases">
        <title>Genome sequence of Mycobacterium kumamotonense strain Roo.</title>
        <authorList>
            <person name="Greninger A.L."/>
            <person name="Cunningham G."/>
            <person name="Miller S."/>
        </authorList>
    </citation>
    <scope>NUCLEOTIDE SEQUENCE [LARGE SCALE GENOMIC DNA]</scope>
    <source>
        <strain evidence="1 2">Roo</strain>
    </source>
</reference>
<sequence length="152" mass="16741">MTVGTDVASDSVRPRARNLHRLAGTRVEKLAQLVLPPGHEPILDVMATIWVDGVVVGLQMAGEKTPIGLSSALDEALYERLESAELCSEYEEFPELDDRDFQNLACDRVEKISRGIHPVGHPDVIWDKVEIWTDGVAAALRITQEEAQQQAG</sequence>
<dbReference type="EMBL" id="LFOE01000001">
    <property type="protein sequence ID" value="OBY33658.1"/>
    <property type="molecule type" value="Genomic_DNA"/>
</dbReference>
<protein>
    <submittedName>
        <fullName evidence="1">Uncharacterized protein</fullName>
    </submittedName>
</protein>
<dbReference type="OrthoDB" id="4762235at2"/>
<dbReference type="PATRIC" id="fig|354243.3.peg.373"/>
<dbReference type="RefSeq" id="WP_065286905.1">
    <property type="nucleotide sequence ID" value="NZ_LFOE01000001.1"/>
</dbReference>
<evidence type="ECO:0000313" key="2">
    <source>
        <dbReference type="Proteomes" id="UP000092668"/>
    </source>
</evidence>
<accession>A0A1B8SLQ8</accession>
<keyword evidence="2" id="KW-1185">Reference proteome</keyword>
<name>A0A1B8SLQ8_9MYCO</name>
<dbReference type="Proteomes" id="UP000092668">
    <property type="component" value="Unassembled WGS sequence"/>
</dbReference>
<organism evidence="1 2">
    <name type="scientific">Mycolicibacter kumamotonensis</name>
    <dbReference type="NCBI Taxonomy" id="354243"/>
    <lineage>
        <taxon>Bacteria</taxon>
        <taxon>Bacillati</taxon>
        <taxon>Actinomycetota</taxon>
        <taxon>Actinomycetes</taxon>
        <taxon>Mycobacteriales</taxon>
        <taxon>Mycobacteriaceae</taxon>
        <taxon>Mycolicibacter</taxon>
    </lineage>
</organism>
<comment type="caution">
    <text evidence="1">The sequence shown here is derived from an EMBL/GenBank/DDBJ whole genome shotgun (WGS) entry which is preliminary data.</text>
</comment>